<accession>A0A4Y2KSI3</accession>
<gene>
    <name evidence="1" type="ORF">AVEN_47426_1</name>
</gene>
<comment type="caution">
    <text evidence="1">The sequence shown here is derived from an EMBL/GenBank/DDBJ whole genome shotgun (WGS) entry which is preliminary data.</text>
</comment>
<sequence>MFSTAILRSYPSERIALPRSQRTFSEIRNGVNVLKFLWLASDRAPVRVRSEALPQGALERRGGGGLDTALQVHGQHHEKGDAGDHLLPREELEQQVVEEADGFLDQDAFTRGVLSWH</sequence>
<organism evidence="1 2">
    <name type="scientific">Araneus ventricosus</name>
    <name type="common">Orbweaver spider</name>
    <name type="synonym">Epeira ventricosa</name>
    <dbReference type="NCBI Taxonomy" id="182803"/>
    <lineage>
        <taxon>Eukaryota</taxon>
        <taxon>Metazoa</taxon>
        <taxon>Ecdysozoa</taxon>
        <taxon>Arthropoda</taxon>
        <taxon>Chelicerata</taxon>
        <taxon>Arachnida</taxon>
        <taxon>Araneae</taxon>
        <taxon>Araneomorphae</taxon>
        <taxon>Entelegynae</taxon>
        <taxon>Araneoidea</taxon>
        <taxon>Araneidae</taxon>
        <taxon>Araneus</taxon>
    </lineage>
</organism>
<keyword evidence="2" id="KW-1185">Reference proteome</keyword>
<dbReference type="AlphaFoldDB" id="A0A4Y2KSI3"/>
<evidence type="ECO:0000313" key="1">
    <source>
        <dbReference type="EMBL" id="GBN04296.1"/>
    </source>
</evidence>
<evidence type="ECO:0000313" key="2">
    <source>
        <dbReference type="Proteomes" id="UP000499080"/>
    </source>
</evidence>
<protein>
    <submittedName>
        <fullName evidence="1">Uncharacterized protein</fullName>
    </submittedName>
</protein>
<reference evidence="1 2" key="1">
    <citation type="journal article" date="2019" name="Sci. Rep.">
        <title>Orb-weaving spider Araneus ventricosus genome elucidates the spidroin gene catalogue.</title>
        <authorList>
            <person name="Kono N."/>
            <person name="Nakamura H."/>
            <person name="Ohtoshi R."/>
            <person name="Moran D.A.P."/>
            <person name="Shinohara A."/>
            <person name="Yoshida Y."/>
            <person name="Fujiwara M."/>
            <person name="Mori M."/>
            <person name="Tomita M."/>
            <person name="Arakawa K."/>
        </authorList>
    </citation>
    <scope>NUCLEOTIDE SEQUENCE [LARGE SCALE GENOMIC DNA]</scope>
</reference>
<dbReference type="Proteomes" id="UP000499080">
    <property type="component" value="Unassembled WGS sequence"/>
</dbReference>
<dbReference type="EMBL" id="BGPR01004869">
    <property type="protein sequence ID" value="GBN04296.1"/>
    <property type="molecule type" value="Genomic_DNA"/>
</dbReference>
<name>A0A4Y2KSI3_ARAVE</name>
<proteinExistence type="predicted"/>